<sequence>MQPKMRKSGCALTLSTSPFSDSSRLRCAVSSFSSSATLSSVSGAAKFISSSSTQSPLRTACTSEPSTNLNTSDLSAELACFSNSRTRSYSARHSAIRAALSVSLSLRFFASSSSCFANSVSAILNASRHSRTTPFHCALLNIFASSFRNCSFFFTENDRRNSSSKSSCSGIARLLVVTGLNPPSRSPTSVCCDTLITVSFLLSSRAISWTIVVLPVPVSPTSSSGSHNATPTPIFSISRRQWLVRANAVLLRAGFSPRAVFLRRCARPTDTASGYSSNDGTCLFRCTVARDVGTSKHTATAWTTASIGLRSTIELVKQSTVSWKIRSNTSSGSRLALSTCRSSRIRVHRLHSFIRSRIVRALGCAPLFMLKNLRESYSSLTLWKHLMNMAVKFASSGNLVSRIVRSSFVSSSSSSTTFHSRKPIMSCKVILRKSPATRSDEINWNPFAALITSPRDGMVSSLFSSRLSKIDKTSFGALSMSSTSTQRPSLTAVVKTPFFHSKVPGLAPDEYVPRSSFESVCWFRWIFTIVSSCNILATSLIRNVLPVPERPTSSTGSDLCMHCASWFIEARDLGSGTNSDLATSSVLPRIKPQMLGITTSATIVAPAEKSCCTNLTVYLFSARAGFKLGYFSISASLWASYKATNS</sequence>
<evidence type="ECO:0000313" key="1">
    <source>
        <dbReference type="EMBL" id="KAH3676743.1"/>
    </source>
</evidence>
<organism evidence="1 2">
    <name type="scientific">Ogataea polymorpha</name>
    <dbReference type="NCBI Taxonomy" id="460523"/>
    <lineage>
        <taxon>Eukaryota</taxon>
        <taxon>Fungi</taxon>
        <taxon>Dikarya</taxon>
        <taxon>Ascomycota</taxon>
        <taxon>Saccharomycotina</taxon>
        <taxon>Pichiomycetes</taxon>
        <taxon>Pichiales</taxon>
        <taxon>Pichiaceae</taxon>
        <taxon>Ogataea</taxon>
    </lineage>
</organism>
<gene>
    <name evidence="1" type="ORF">OGATHE_001233</name>
</gene>
<comment type="caution">
    <text evidence="1">The sequence shown here is derived from an EMBL/GenBank/DDBJ whole genome shotgun (WGS) entry which is preliminary data.</text>
</comment>
<dbReference type="AlphaFoldDB" id="A0A9P8TEM0"/>
<reference evidence="1" key="1">
    <citation type="journal article" date="2021" name="Open Biol.">
        <title>Shared evolutionary footprints suggest mitochondrial oxidative damage underlies multiple complex I losses in fungi.</title>
        <authorList>
            <person name="Schikora-Tamarit M.A."/>
            <person name="Marcet-Houben M."/>
            <person name="Nosek J."/>
            <person name="Gabaldon T."/>
        </authorList>
    </citation>
    <scope>NUCLEOTIDE SEQUENCE</scope>
    <source>
        <strain evidence="1">NCAIM Y.01608</strain>
    </source>
</reference>
<proteinExistence type="predicted"/>
<dbReference type="Proteomes" id="UP000788993">
    <property type="component" value="Unassembled WGS sequence"/>
</dbReference>
<dbReference type="EMBL" id="JAEUBD010000146">
    <property type="protein sequence ID" value="KAH3676743.1"/>
    <property type="molecule type" value="Genomic_DNA"/>
</dbReference>
<name>A0A9P8TEM0_9ASCO</name>
<accession>A0A9P8TEM0</accession>
<evidence type="ECO:0000313" key="2">
    <source>
        <dbReference type="Proteomes" id="UP000788993"/>
    </source>
</evidence>
<protein>
    <submittedName>
        <fullName evidence="1">Uncharacterized protein</fullName>
    </submittedName>
</protein>
<keyword evidence="2" id="KW-1185">Reference proteome</keyword>
<reference evidence="1" key="2">
    <citation type="submission" date="2021-01" db="EMBL/GenBank/DDBJ databases">
        <authorList>
            <person name="Schikora-Tamarit M.A."/>
        </authorList>
    </citation>
    <scope>NUCLEOTIDE SEQUENCE</scope>
    <source>
        <strain evidence="1">NCAIM Y.01608</strain>
    </source>
</reference>